<proteinExistence type="predicted"/>
<dbReference type="Proteomes" id="UP000466442">
    <property type="component" value="Linkage Group LG12"/>
</dbReference>
<keyword evidence="4 6" id="KW-0472">Membrane</keyword>
<feature type="transmembrane region" description="Helical" evidence="6">
    <location>
        <begin position="340"/>
        <end position="357"/>
    </location>
</feature>
<evidence type="ECO:0000256" key="3">
    <source>
        <dbReference type="ARBA" id="ARBA00022989"/>
    </source>
</evidence>
<evidence type="ECO:0000256" key="6">
    <source>
        <dbReference type="SAM" id="Phobius"/>
    </source>
</evidence>
<reference evidence="8" key="1">
    <citation type="journal article" date="2021" name="Mol. Ecol. Resour.">
        <title>Apolygus lucorum genome provides insights into omnivorousness and mesophyll feeding.</title>
        <authorList>
            <person name="Liu Y."/>
            <person name="Liu H."/>
            <person name="Wang H."/>
            <person name="Huang T."/>
            <person name="Liu B."/>
            <person name="Yang B."/>
            <person name="Yin L."/>
            <person name="Li B."/>
            <person name="Zhang Y."/>
            <person name="Zhang S."/>
            <person name="Jiang F."/>
            <person name="Zhang X."/>
            <person name="Ren Y."/>
            <person name="Wang B."/>
            <person name="Wang S."/>
            <person name="Lu Y."/>
            <person name="Wu K."/>
            <person name="Fan W."/>
            <person name="Wang G."/>
        </authorList>
    </citation>
    <scope>NUCLEOTIDE SEQUENCE</scope>
    <source>
        <strain evidence="8">12Hb</strain>
    </source>
</reference>
<dbReference type="OrthoDB" id="10690979at2759"/>
<organism evidence="8 9">
    <name type="scientific">Apolygus lucorum</name>
    <name type="common">Small green plant bug</name>
    <name type="synonym">Lygocoris lucorum</name>
    <dbReference type="NCBI Taxonomy" id="248454"/>
    <lineage>
        <taxon>Eukaryota</taxon>
        <taxon>Metazoa</taxon>
        <taxon>Ecdysozoa</taxon>
        <taxon>Arthropoda</taxon>
        <taxon>Hexapoda</taxon>
        <taxon>Insecta</taxon>
        <taxon>Pterygota</taxon>
        <taxon>Neoptera</taxon>
        <taxon>Paraneoptera</taxon>
        <taxon>Hemiptera</taxon>
        <taxon>Heteroptera</taxon>
        <taxon>Panheteroptera</taxon>
        <taxon>Cimicomorpha</taxon>
        <taxon>Miridae</taxon>
        <taxon>Mirini</taxon>
        <taxon>Apolygus</taxon>
    </lineage>
</organism>
<feature type="compositionally biased region" description="Basic residues" evidence="5">
    <location>
        <begin position="213"/>
        <end position="226"/>
    </location>
</feature>
<dbReference type="InterPro" id="IPR036259">
    <property type="entry name" value="MFS_trans_sf"/>
</dbReference>
<protein>
    <submittedName>
        <fullName evidence="8">Uncharacterized protein</fullName>
    </submittedName>
</protein>
<evidence type="ECO:0000256" key="5">
    <source>
        <dbReference type="SAM" id="MobiDB-lite"/>
    </source>
</evidence>
<keyword evidence="3 6" id="KW-1133">Transmembrane helix</keyword>
<comment type="caution">
    <text evidence="8">The sequence shown here is derived from an EMBL/GenBank/DDBJ whole genome shotgun (WGS) entry which is preliminary data.</text>
</comment>
<feature type="compositionally biased region" description="Polar residues" evidence="5">
    <location>
        <begin position="172"/>
        <end position="181"/>
    </location>
</feature>
<evidence type="ECO:0000313" key="8">
    <source>
        <dbReference type="EMBL" id="KAF6202429.1"/>
    </source>
</evidence>
<evidence type="ECO:0000256" key="7">
    <source>
        <dbReference type="SAM" id="SignalP"/>
    </source>
</evidence>
<evidence type="ECO:0000256" key="4">
    <source>
        <dbReference type="ARBA" id="ARBA00023136"/>
    </source>
</evidence>
<feature type="transmembrane region" description="Helical" evidence="6">
    <location>
        <begin position="377"/>
        <end position="396"/>
    </location>
</feature>
<feature type="transmembrane region" description="Helical" evidence="6">
    <location>
        <begin position="692"/>
        <end position="714"/>
    </location>
</feature>
<feature type="signal peptide" evidence="7">
    <location>
        <begin position="1"/>
        <end position="18"/>
    </location>
</feature>
<dbReference type="Gene3D" id="1.20.1250.20">
    <property type="entry name" value="MFS general substrate transporter like domains"/>
    <property type="match status" value="1"/>
</dbReference>
<gene>
    <name evidence="8" type="ORF">GE061_004828</name>
</gene>
<name>A0A8S9X1T0_APOLU</name>
<accession>A0A8S9X1T0</accession>
<dbReference type="EMBL" id="WIXP02000012">
    <property type="protein sequence ID" value="KAF6202429.1"/>
    <property type="molecule type" value="Genomic_DNA"/>
</dbReference>
<comment type="subcellular location">
    <subcellularLocation>
        <location evidence="1">Membrane</location>
        <topology evidence="1">Multi-pass membrane protein</topology>
    </subcellularLocation>
</comment>
<feature type="transmembrane region" description="Helical" evidence="6">
    <location>
        <begin position="663"/>
        <end position="686"/>
    </location>
</feature>
<dbReference type="GO" id="GO:0016020">
    <property type="term" value="C:membrane"/>
    <property type="evidence" value="ECO:0007669"/>
    <property type="project" value="UniProtKB-SubCell"/>
</dbReference>
<dbReference type="Pfam" id="PF00854">
    <property type="entry name" value="PTR2"/>
    <property type="match status" value="1"/>
</dbReference>
<keyword evidence="2 6" id="KW-0812">Transmembrane</keyword>
<evidence type="ECO:0000256" key="1">
    <source>
        <dbReference type="ARBA" id="ARBA00004141"/>
    </source>
</evidence>
<feature type="region of interest" description="Disordered" evidence="5">
    <location>
        <begin position="143"/>
        <end position="226"/>
    </location>
</feature>
<dbReference type="GO" id="GO:0022857">
    <property type="term" value="F:transmembrane transporter activity"/>
    <property type="evidence" value="ECO:0007669"/>
    <property type="project" value="InterPro"/>
</dbReference>
<dbReference type="AlphaFoldDB" id="A0A8S9X1T0"/>
<keyword evidence="7" id="KW-0732">Signal</keyword>
<dbReference type="InterPro" id="IPR000109">
    <property type="entry name" value="POT_fam"/>
</dbReference>
<evidence type="ECO:0000313" key="9">
    <source>
        <dbReference type="Proteomes" id="UP000466442"/>
    </source>
</evidence>
<evidence type="ECO:0000256" key="2">
    <source>
        <dbReference type="ARBA" id="ARBA00022692"/>
    </source>
</evidence>
<keyword evidence="9" id="KW-1185">Reference proteome</keyword>
<feature type="chain" id="PRO_5035947465" evidence="7">
    <location>
        <begin position="19"/>
        <end position="724"/>
    </location>
</feature>
<sequence>MLMLVCAILGGLIHCLKHIFINEYNLPEEQNRYLHMKFLVVELEYIGKTLGGFLAMGTVMEEPSTLFTCACWMSFSISQLCKFKRACRRYAENGRKQPFNDENYYKNNEKQIIRQIDSTHGTRTIYSKSMDCSTTYFNSSEESLQAKKSKSPNKGTTSPATPEVNPVMKIVSEQSVPSKSTVTEKRPATSSGSPPNKRRKTERSSRTGNKTSNRPRPKTTTKRSVIRLPKQSRRAVGNRIITLAGLRIFHEQKDNRNIIKEFIKHTFFAMRSQLRNRRDESEKFSTDDEERIKMVHSVLPLYVPVIILIGLKDLKYSRYIWQTTQLSLNAFNGSYNPQKILIFYPLTVSVFLPLYHYGLNPLLKKLMTLRMRTTTRAIVSFYFMALSLSFATILECRIELDHKSVRVNNTVSVVEMYNFLPCTALLSVNCQGHVKYEVPPLDLITMRCPLTYDYNAVLIQGICVIEGVSRFYSMTAVLSRQQEVRVAFGYDLSSSKIIDRKSLPIFFQHLHQRNMEIPQLPRLTIIYNVVEDHVLRIVPTSHTVEGWVPSGPDIFEKSLKNQHHSHIAQVEIVKDGWYAVLIDNMMMGKVNYKTAIKTFTVMISQDDPKNETVVKIILVRQIPSRHVLHQLPQVIMSAFAEMMIEAPGFVYGRKKVPLQWNDFVTVVWTFCSFLGNLIIIIGGFVSHVERNLSAFLIGSACSIVAIALISVFLLDYYRADYVEG</sequence>